<protein>
    <submittedName>
        <fullName evidence="2">Uncharacterized protein</fullName>
    </submittedName>
</protein>
<sequence length="179" mass="19988">MKKIRIGNDIQLRLHSEDATLEGRNLRVYLSTLLGRWEMKDFTVEGDTLTFTFPGKEQRILGSYTLTVFENEGEDGMRAVDICDAFRLVARTCQIGGEDTCPDHLETVTVDFDFNLTLSGKVSYGDIADKPKIGGVEITGDKTLGEYGIISTTKILSKDIATIIEELDEPKDEEETDNE</sequence>
<dbReference type="AlphaFoldDB" id="A0A3R6I1V7"/>
<evidence type="ECO:0000313" key="2">
    <source>
        <dbReference type="EMBL" id="RHH74693.1"/>
    </source>
</evidence>
<evidence type="ECO:0000313" key="4">
    <source>
        <dbReference type="Proteomes" id="UP000285173"/>
    </source>
</evidence>
<organism evidence="2 3">
    <name type="scientific">Parabacteroides merdae</name>
    <dbReference type="NCBI Taxonomy" id="46503"/>
    <lineage>
        <taxon>Bacteria</taxon>
        <taxon>Pseudomonadati</taxon>
        <taxon>Bacteroidota</taxon>
        <taxon>Bacteroidia</taxon>
        <taxon>Bacteroidales</taxon>
        <taxon>Tannerellaceae</taxon>
        <taxon>Parabacteroides</taxon>
    </lineage>
</organism>
<dbReference type="EMBL" id="QRKC01000011">
    <property type="protein sequence ID" value="RHH74693.1"/>
    <property type="molecule type" value="Genomic_DNA"/>
</dbReference>
<comment type="caution">
    <text evidence="2">The sequence shown here is derived from an EMBL/GenBank/DDBJ whole genome shotgun (WGS) entry which is preliminary data.</text>
</comment>
<accession>A0A3R6I1V7</accession>
<proteinExistence type="predicted"/>
<dbReference type="Proteomes" id="UP000285173">
    <property type="component" value="Unassembled WGS sequence"/>
</dbReference>
<reference evidence="3 4" key="1">
    <citation type="submission" date="2018-08" db="EMBL/GenBank/DDBJ databases">
        <title>A genome reference for cultivated species of the human gut microbiota.</title>
        <authorList>
            <person name="Zou Y."/>
            <person name="Xue W."/>
            <person name="Luo G."/>
        </authorList>
    </citation>
    <scope>NUCLEOTIDE SEQUENCE [LARGE SCALE GENOMIC DNA]</scope>
    <source>
        <strain evidence="2 3">AM16-50</strain>
        <strain evidence="1 4">AM50-15</strain>
    </source>
</reference>
<gene>
    <name evidence="2" type="ORF">DW191_17415</name>
    <name evidence="1" type="ORF">DW986_03165</name>
</gene>
<evidence type="ECO:0000313" key="3">
    <source>
        <dbReference type="Proteomes" id="UP000283732"/>
    </source>
</evidence>
<evidence type="ECO:0000313" key="1">
    <source>
        <dbReference type="EMBL" id="RGZ50279.1"/>
    </source>
</evidence>
<dbReference type="RefSeq" id="WP_122202654.1">
    <property type="nucleotide sequence ID" value="NZ_QRKC01000011.1"/>
</dbReference>
<dbReference type="EMBL" id="QSEF01000004">
    <property type="protein sequence ID" value="RGZ50279.1"/>
    <property type="molecule type" value="Genomic_DNA"/>
</dbReference>
<name>A0A3R6I1V7_9BACT</name>
<dbReference type="Proteomes" id="UP000283732">
    <property type="component" value="Unassembled WGS sequence"/>
</dbReference>